<feature type="signal peptide" evidence="2">
    <location>
        <begin position="1"/>
        <end position="23"/>
    </location>
</feature>
<evidence type="ECO:0000313" key="4">
    <source>
        <dbReference type="Proteomes" id="UP001321473"/>
    </source>
</evidence>
<evidence type="ECO:0000313" key="3">
    <source>
        <dbReference type="EMBL" id="KAK8760912.1"/>
    </source>
</evidence>
<evidence type="ECO:0000256" key="2">
    <source>
        <dbReference type="SAM" id="SignalP"/>
    </source>
</evidence>
<evidence type="ECO:0000256" key="1">
    <source>
        <dbReference type="SAM" id="MobiDB-lite"/>
    </source>
</evidence>
<dbReference type="EMBL" id="JARKHS020031739">
    <property type="protein sequence ID" value="KAK8760912.1"/>
    <property type="molecule type" value="Genomic_DNA"/>
</dbReference>
<evidence type="ECO:0008006" key="5">
    <source>
        <dbReference type="Google" id="ProtNLM"/>
    </source>
</evidence>
<sequence>MRRSKITMTVAASLLVLVVLCVALGFMFGGPRRDDLLDFGLRQPAVARDVMENFNAVNASVAVVWVGDWGRPTVGVSPELHQGRADRAQSVKTTRPLD</sequence>
<gene>
    <name evidence="3" type="ORF">V5799_027821</name>
</gene>
<keyword evidence="2" id="KW-0732">Signal</keyword>
<feature type="chain" id="PRO_5042915097" description="Secreted protein" evidence="2">
    <location>
        <begin position="24"/>
        <end position="98"/>
    </location>
</feature>
<comment type="caution">
    <text evidence="3">The sequence shown here is derived from an EMBL/GenBank/DDBJ whole genome shotgun (WGS) entry which is preliminary data.</text>
</comment>
<feature type="compositionally biased region" description="Basic and acidic residues" evidence="1">
    <location>
        <begin position="81"/>
        <end position="98"/>
    </location>
</feature>
<feature type="region of interest" description="Disordered" evidence="1">
    <location>
        <begin position="75"/>
        <end position="98"/>
    </location>
</feature>
<dbReference type="AlphaFoldDB" id="A0AAQ4DEM2"/>
<name>A0AAQ4DEM2_AMBAM</name>
<protein>
    <recommendedName>
        <fullName evidence="5">Secreted protein</fullName>
    </recommendedName>
</protein>
<organism evidence="3 4">
    <name type="scientific">Amblyomma americanum</name>
    <name type="common">Lone star tick</name>
    <dbReference type="NCBI Taxonomy" id="6943"/>
    <lineage>
        <taxon>Eukaryota</taxon>
        <taxon>Metazoa</taxon>
        <taxon>Ecdysozoa</taxon>
        <taxon>Arthropoda</taxon>
        <taxon>Chelicerata</taxon>
        <taxon>Arachnida</taxon>
        <taxon>Acari</taxon>
        <taxon>Parasitiformes</taxon>
        <taxon>Ixodida</taxon>
        <taxon>Ixodoidea</taxon>
        <taxon>Ixodidae</taxon>
        <taxon>Amblyomminae</taxon>
        <taxon>Amblyomma</taxon>
    </lineage>
</organism>
<dbReference type="Proteomes" id="UP001321473">
    <property type="component" value="Unassembled WGS sequence"/>
</dbReference>
<accession>A0AAQ4DEM2</accession>
<keyword evidence="4" id="KW-1185">Reference proteome</keyword>
<proteinExistence type="predicted"/>
<reference evidence="3 4" key="1">
    <citation type="journal article" date="2023" name="Arcadia Sci">
        <title>De novo assembly of a long-read Amblyomma americanum tick genome.</title>
        <authorList>
            <person name="Chou S."/>
            <person name="Poskanzer K.E."/>
            <person name="Rollins M."/>
            <person name="Thuy-Boun P.S."/>
        </authorList>
    </citation>
    <scope>NUCLEOTIDE SEQUENCE [LARGE SCALE GENOMIC DNA]</scope>
    <source>
        <strain evidence="3">F_SG_1</strain>
        <tissue evidence="3">Salivary glands</tissue>
    </source>
</reference>